<dbReference type="PANTHER" id="PTHR23112:SF0">
    <property type="entry name" value="TRANSMEMBRANE PROTEIN 116"/>
    <property type="match status" value="1"/>
</dbReference>
<evidence type="ECO:0000256" key="4">
    <source>
        <dbReference type="ARBA" id="ARBA00023136"/>
    </source>
</evidence>
<accession>A0A9P3PWK0</accession>
<feature type="transmembrane region" description="Helical" evidence="5">
    <location>
        <begin position="84"/>
        <end position="110"/>
    </location>
</feature>
<name>A0A9P3PWK0_LYOSH</name>
<dbReference type="AlphaFoldDB" id="A0A9P3PWK0"/>
<feature type="transmembrane region" description="Helical" evidence="5">
    <location>
        <begin position="173"/>
        <end position="194"/>
    </location>
</feature>
<feature type="transmembrane region" description="Helical" evidence="5">
    <location>
        <begin position="122"/>
        <end position="140"/>
    </location>
</feature>
<organism evidence="6 7">
    <name type="scientific">Lyophyllum shimeji</name>
    <name type="common">Hon-shimeji</name>
    <name type="synonym">Tricholoma shimeji</name>
    <dbReference type="NCBI Taxonomy" id="47721"/>
    <lineage>
        <taxon>Eukaryota</taxon>
        <taxon>Fungi</taxon>
        <taxon>Dikarya</taxon>
        <taxon>Basidiomycota</taxon>
        <taxon>Agaricomycotina</taxon>
        <taxon>Agaricomycetes</taxon>
        <taxon>Agaricomycetidae</taxon>
        <taxon>Agaricales</taxon>
        <taxon>Tricholomatineae</taxon>
        <taxon>Lyophyllaceae</taxon>
        <taxon>Lyophyllum</taxon>
    </lineage>
</organism>
<evidence type="ECO:0000256" key="2">
    <source>
        <dbReference type="ARBA" id="ARBA00022692"/>
    </source>
</evidence>
<keyword evidence="3 5" id="KW-1133">Transmembrane helix</keyword>
<comment type="caution">
    <text evidence="6">The sequence shown here is derived from an EMBL/GenBank/DDBJ whole genome shotgun (WGS) entry which is preliminary data.</text>
</comment>
<feature type="transmembrane region" description="Helical" evidence="5">
    <location>
        <begin position="12"/>
        <end position="39"/>
    </location>
</feature>
<evidence type="ECO:0000313" key="7">
    <source>
        <dbReference type="Proteomes" id="UP001063166"/>
    </source>
</evidence>
<dbReference type="OrthoDB" id="3251871at2759"/>
<keyword evidence="4 5" id="KW-0472">Membrane</keyword>
<proteinExistence type="predicted"/>
<comment type="subcellular location">
    <subcellularLocation>
        <location evidence="1">Membrane</location>
        <topology evidence="1">Multi-pass membrane protein</topology>
    </subcellularLocation>
</comment>
<feature type="transmembrane region" description="Helical" evidence="5">
    <location>
        <begin position="242"/>
        <end position="260"/>
    </location>
</feature>
<evidence type="ECO:0000256" key="5">
    <source>
        <dbReference type="SAM" id="Phobius"/>
    </source>
</evidence>
<dbReference type="EMBL" id="BRPK01000012">
    <property type="protein sequence ID" value="GLB42587.1"/>
    <property type="molecule type" value="Genomic_DNA"/>
</dbReference>
<gene>
    <name evidence="6" type="ORF">LshimejAT787_1200360</name>
</gene>
<feature type="transmembrane region" description="Helical" evidence="5">
    <location>
        <begin position="51"/>
        <end position="72"/>
    </location>
</feature>
<protein>
    <recommendedName>
        <fullName evidence="8">G-protein coupled receptors family 2 profile 2 domain-containing protein</fullName>
    </recommendedName>
</protein>
<evidence type="ECO:0000256" key="3">
    <source>
        <dbReference type="ARBA" id="ARBA00022989"/>
    </source>
</evidence>
<feature type="transmembrane region" description="Helical" evidence="5">
    <location>
        <begin position="280"/>
        <end position="301"/>
    </location>
</feature>
<evidence type="ECO:0000256" key="1">
    <source>
        <dbReference type="ARBA" id="ARBA00004141"/>
    </source>
</evidence>
<evidence type="ECO:0000313" key="6">
    <source>
        <dbReference type="EMBL" id="GLB42587.1"/>
    </source>
</evidence>
<dbReference type="GO" id="GO:0007189">
    <property type="term" value="P:adenylate cyclase-activating G protein-coupled receptor signaling pathway"/>
    <property type="evidence" value="ECO:0007669"/>
    <property type="project" value="TreeGrafter"/>
</dbReference>
<dbReference type="SUPFAM" id="SSF81321">
    <property type="entry name" value="Family A G protein-coupled receptor-like"/>
    <property type="match status" value="1"/>
</dbReference>
<dbReference type="GO" id="GO:0005886">
    <property type="term" value="C:plasma membrane"/>
    <property type="evidence" value="ECO:0007669"/>
    <property type="project" value="TreeGrafter"/>
</dbReference>
<dbReference type="GO" id="GO:0004930">
    <property type="term" value="F:G protein-coupled receptor activity"/>
    <property type="evidence" value="ECO:0007669"/>
    <property type="project" value="TreeGrafter"/>
</dbReference>
<sequence length="371" mass="41248">MSDGITPSEVDFAGILAYACAIPGTIVCWLVLVAYATVASFRRARKYLDRVSFRLIVQALISHVLFGIAYAVTPIHSGPGCDVAVFFVSITLLFATFYTTSIAINLQLVLVHGINGKKMEKYYVIVTWILSCALCIPTYASGQYGWNEPTQTCWFSNSDDHARLRWLIATQSFWIALAAVIETICSCVVLYWLYRHQRAINSLIRHTTLFDLSTNINGPHHETTWFGSANIVLSRDPGLRKIIIRIVLYPMVSIIFNIGTVALDLHATLTPFESQLDFRLLVLDLILYGSRTLAYGLLAFWDPSFVNAVREVRRSFSLSRSSQSLPNVNFTPMQTIPDGGKRPMHVETQQASSPTEFGIIGVSKALALGGL</sequence>
<dbReference type="PANTHER" id="PTHR23112">
    <property type="entry name" value="G PROTEIN-COUPLED RECEPTOR 157-RELATED"/>
    <property type="match status" value="1"/>
</dbReference>
<evidence type="ECO:0008006" key="8">
    <source>
        <dbReference type="Google" id="ProtNLM"/>
    </source>
</evidence>
<dbReference type="Proteomes" id="UP001063166">
    <property type="component" value="Unassembled WGS sequence"/>
</dbReference>
<dbReference type="Gene3D" id="1.20.1070.10">
    <property type="entry name" value="Rhodopsin 7-helix transmembrane proteins"/>
    <property type="match status" value="1"/>
</dbReference>
<reference evidence="6" key="1">
    <citation type="submission" date="2022-07" db="EMBL/GenBank/DDBJ databases">
        <title>The genome of Lyophyllum shimeji provides insight into the initial evolution of ectomycorrhizal fungal genome.</title>
        <authorList>
            <person name="Kobayashi Y."/>
            <person name="Shibata T."/>
            <person name="Hirakawa H."/>
            <person name="Shigenobu S."/>
            <person name="Nishiyama T."/>
            <person name="Yamada A."/>
            <person name="Hasebe M."/>
            <person name="Kawaguchi M."/>
        </authorList>
    </citation>
    <scope>NUCLEOTIDE SEQUENCE</scope>
    <source>
        <strain evidence="6">AT787</strain>
    </source>
</reference>
<keyword evidence="7" id="KW-1185">Reference proteome</keyword>
<keyword evidence="2 5" id="KW-0812">Transmembrane</keyword>